<evidence type="ECO:0000313" key="2">
    <source>
        <dbReference type="EMBL" id="GMT23877.1"/>
    </source>
</evidence>
<accession>A0AAV5W169</accession>
<dbReference type="PROSITE" id="PS51034">
    <property type="entry name" value="ZP_2"/>
    <property type="match status" value="1"/>
</dbReference>
<protein>
    <recommendedName>
        <fullName evidence="1">ZP domain-containing protein</fullName>
    </recommendedName>
</protein>
<comment type="caution">
    <text evidence="2">The sequence shown here is derived from an EMBL/GenBank/DDBJ whole genome shotgun (WGS) entry which is preliminary data.</text>
</comment>
<dbReference type="EMBL" id="BTSY01000004">
    <property type="protein sequence ID" value="GMT23877.1"/>
    <property type="molecule type" value="Genomic_DNA"/>
</dbReference>
<dbReference type="InterPro" id="IPR001507">
    <property type="entry name" value="ZP_dom"/>
</dbReference>
<evidence type="ECO:0000259" key="1">
    <source>
        <dbReference type="PROSITE" id="PS51034"/>
    </source>
</evidence>
<feature type="domain" description="ZP" evidence="1">
    <location>
        <begin position="1"/>
        <end position="80"/>
    </location>
</feature>
<reference evidence="2" key="1">
    <citation type="submission" date="2023-10" db="EMBL/GenBank/DDBJ databases">
        <title>Genome assembly of Pristionchus species.</title>
        <authorList>
            <person name="Yoshida K."/>
            <person name="Sommer R.J."/>
        </authorList>
    </citation>
    <scope>NUCLEOTIDE SEQUENCE</scope>
    <source>
        <strain evidence="2">RS5133</strain>
    </source>
</reference>
<organism evidence="2 3">
    <name type="scientific">Pristionchus fissidentatus</name>
    <dbReference type="NCBI Taxonomy" id="1538716"/>
    <lineage>
        <taxon>Eukaryota</taxon>
        <taxon>Metazoa</taxon>
        <taxon>Ecdysozoa</taxon>
        <taxon>Nematoda</taxon>
        <taxon>Chromadorea</taxon>
        <taxon>Rhabditida</taxon>
        <taxon>Rhabditina</taxon>
        <taxon>Diplogasteromorpha</taxon>
        <taxon>Diplogasteroidea</taxon>
        <taxon>Neodiplogasteridae</taxon>
        <taxon>Pristionchus</taxon>
    </lineage>
</organism>
<gene>
    <name evidence="2" type="ORF">PFISCL1PPCAC_15174</name>
</gene>
<proteinExistence type="predicted"/>
<dbReference type="AlphaFoldDB" id="A0AAV5W169"/>
<dbReference type="Proteomes" id="UP001432322">
    <property type="component" value="Unassembled WGS sequence"/>
</dbReference>
<feature type="non-terminal residue" evidence="2">
    <location>
        <position position="85"/>
    </location>
</feature>
<sequence>ECSVFTGREKLIIMQLTNSSGCAVSSSMTSFSPFSPPSSFSSSFHPPSLSNLSSFFIQCNLRPCLHSDCSIRCDLPSIGHSSILV</sequence>
<name>A0AAV5W169_9BILA</name>
<feature type="non-terminal residue" evidence="2">
    <location>
        <position position="1"/>
    </location>
</feature>
<keyword evidence="3" id="KW-1185">Reference proteome</keyword>
<evidence type="ECO:0000313" key="3">
    <source>
        <dbReference type="Proteomes" id="UP001432322"/>
    </source>
</evidence>